<feature type="region of interest" description="Disordered" evidence="1">
    <location>
        <begin position="75"/>
        <end position="114"/>
    </location>
</feature>
<gene>
    <name evidence="3" type="ORF">CCMP2556_LOCUS2304</name>
</gene>
<keyword evidence="2" id="KW-0472">Membrane</keyword>
<evidence type="ECO:0000256" key="2">
    <source>
        <dbReference type="SAM" id="Phobius"/>
    </source>
</evidence>
<dbReference type="EMBL" id="CAXAMN010000858">
    <property type="protein sequence ID" value="CAK8991078.1"/>
    <property type="molecule type" value="Genomic_DNA"/>
</dbReference>
<keyword evidence="2" id="KW-1133">Transmembrane helix</keyword>
<name>A0ABP0HLH8_9DINO</name>
<accession>A0ABP0HLH8</accession>
<protein>
    <submittedName>
        <fullName evidence="3">Uncharacterized protein</fullName>
    </submittedName>
</protein>
<evidence type="ECO:0000313" key="4">
    <source>
        <dbReference type="Proteomes" id="UP001642484"/>
    </source>
</evidence>
<feature type="transmembrane region" description="Helical" evidence="2">
    <location>
        <begin position="20"/>
        <end position="43"/>
    </location>
</feature>
<evidence type="ECO:0000313" key="3">
    <source>
        <dbReference type="EMBL" id="CAK8991078.1"/>
    </source>
</evidence>
<feature type="compositionally biased region" description="Low complexity" evidence="1">
    <location>
        <begin position="148"/>
        <end position="160"/>
    </location>
</feature>
<sequence>MECLNPEASVDDCNMSEMIGYLGAILAGVFVCSCALSGCCFYCRWKMKKPDVGAITLKSSKTGVKEEVRFHVFERKGTEESQAQVGPAKSTKSAASSASRKSGKDKKTVVSWQLDTQSPSTRSLVSTGKVLLTTVGEGKAPRDLRGQAASNAPSNATSPNRRSKPKKEKDKKVQESRWRAGIAGLTKILNSGCGFRKDAYSVNENVEYFSASNGIWTHAVIVSSGAFGDDGLPSYTVRVGRQRRHNVPIKFIRPTLAEGEHVGFFSGLETSWTNAKIVSPPRALMLGYELDVLDEKSVPAVAVAGRLRQMQHGA</sequence>
<proteinExistence type="predicted"/>
<feature type="compositionally biased region" description="Basic and acidic residues" evidence="1">
    <location>
        <begin position="167"/>
        <end position="176"/>
    </location>
</feature>
<keyword evidence="2" id="KW-0812">Transmembrane</keyword>
<keyword evidence="4" id="KW-1185">Reference proteome</keyword>
<comment type="caution">
    <text evidence="3">The sequence shown here is derived from an EMBL/GenBank/DDBJ whole genome shotgun (WGS) entry which is preliminary data.</text>
</comment>
<organism evidence="3 4">
    <name type="scientific">Durusdinium trenchii</name>
    <dbReference type="NCBI Taxonomy" id="1381693"/>
    <lineage>
        <taxon>Eukaryota</taxon>
        <taxon>Sar</taxon>
        <taxon>Alveolata</taxon>
        <taxon>Dinophyceae</taxon>
        <taxon>Suessiales</taxon>
        <taxon>Symbiodiniaceae</taxon>
        <taxon>Durusdinium</taxon>
    </lineage>
</organism>
<dbReference type="Proteomes" id="UP001642484">
    <property type="component" value="Unassembled WGS sequence"/>
</dbReference>
<feature type="compositionally biased region" description="Low complexity" evidence="1">
    <location>
        <begin position="88"/>
        <end position="100"/>
    </location>
</feature>
<reference evidence="3 4" key="1">
    <citation type="submission" date="2024-02" db="EMBL/GenBank/DDBJ databases">
        <authorList>
            <person name="Chen Y."/>
            <person name="Shah S."/>
            <person name="Dougan E. K."/>
            <person name="Thang M."/>
            <person name="Chan C."/>
        </authorList>
    </citation>
    <scope>NUCLEOTIDE SEQUENCE [LARGE SCALE GENOMIC DNA]</scope>
</reference>
<feature type="region of interest" description="Disordered" evidence="1">
    <location>
        <begin position="137"/>
        <end position="176"/>
    </location>
</feature>
<evidence type="ECO:0000256" key="1">
    <source>
        <dbReference type="SAM" id="MobiDB-lite"/>
    </source>
</evidence>